<feature type="chain" id="PRO_5016752213" evidence="1">
    <location>
        <begin position="19"/>
        <end position="134"/>
    </location>
</feature>
<name>A0A356W677_9PROT</name>
<evidence type="ECO:0000256" key="1">
    <source>
        <dbReference type="SAM" id="SignalP"/>
    </source>
</evidence>
<dbReference type="PROSITE" id="PS51257">
    <property type="entry name" value="PROKAR_LIPOPROTEIN"/>
    <property type="match status" value="1"/>
</dbReference>
<sequence length="134" mass="14278">MTSKLAIASIFVAAPILAACASFRPGKLFEKAVLVPAGNSSVAEVDQLQAWQTEDGYVLTGRLMQFGSAGLRRGHIHVRAADSGAEPDAGWAAFTDRGRRITTALKVSRFSVNLGKSVPPDSKLEVRYHGDAHS</sequence>
<accession>A0A356W677</accession>
<dbReference type="AlphaFoldDB" id="A0A356W677"/>
<feature type="signal peptide" evidence="1">
    <location>
        <begin position="1"/>
        <end position="18"/>
    </location>
</feature>
<dbReference type="Proteomes" id="UP000263957">
    <property type="component" value="Unassembled WGS sequence"/>
</dbReference>
<protein>
    <submittedName>
        <fullName evidence="2">Uncharacterized protein</fullName>
    </submittedName>
</protein>
<evidence type="ECO:0000313" key="2">
    <source>
        <dbReference type="EMBL" id="HBQ49170.1"/>
    </source>
</evidence>
<keyword evidence="1" id="KW-0732">Signal</keyword>
<comment type="caution">
    <text evidence="2">The sequence shown here is derived from an EMBL/GenBank/DDBJ whole genome shotgun (WGS) entry which is preliminary data.</text>
</comment>
<dbReference type="EMBL" id="DOGS01000197">
    <property type="protein sequence ID" value="HBQ49170.1"/>
    <property type="molecule type" value="Genomic_DNA"/>
</dbReference>
<evidence type="ECO:0000313" key="3">
    <source>
        <dbReference type="Proteomes" id="UP000263957"/>
    </source>
</evidence>
<reference evidence="2 3" key="1">
    <citation type="journal article" date="2018" name="Nat. Biotechnol.">
        <title>A standardized bacterial taxonomy based on genome phylogeny substantially revises the tree of life.</title>
        <authorList>
            <person name="Parks D.H."/>
            <person name="Chuvochina M."/>
            <person name="Waite D.W."/>
            <person name="Rinke C."/>
            <person name="Skarshewski A."/>
            <person name="Chaumeil P.A."/>
            <person name="Hugenholtz P."/>
        </authorList>
    </citation>
    <scope>NUCLEOTIDE SEQUENCE [LARGE SCALE GENOMIC DNA]</scope>
    <source>
        <strain evidence="2">UBA10378</strain>
    </source>
</reference>
<organism evidence="2 3">
    <name type="scientific">Hyphomonas atlantica</name>
    <dbReference type="NCBI Taxonomy" id="1280948"/>
    <lineage>
        <taxon>Bacteria</taxon>
        <taxon>Pseudomonadati</taxon>
        <taxon>Pseudomonadota</taxon>
        <taxon>Alphaproteobacteria</taxon>
        <taxon>Hyphomonadales</taxon>
        <taxon>Hyphomonadaceae</taxon>
        <taxon>Hyphomonas</taxon>
    </lineage>
</organism>
<proteinExistence type="predicted"/>
<gene>
    <name evidence="2" type="ORF">DD728_09845</name>
</gene>